<dbReference type="EMBL" id="JACIJP010000002">
    <property type="protein sequence ID" value="MBB6124316.1"/>
    <property type="molecule type" value="Genomic_DNA"/>
</dbReference>
<dbReference type="Pfam" id="PF07589">
    <property type="entry name" value="PEP-CTERM"/>
    <property type="match status" value="1"/>
</dbReference>
<dbReference type="NCBIfam" id="TIGR02595">
    <property type="entry name" value="PEP_CTERM"/>
    <property type="match status" value="1"/>
</dbReference>
<protein>
    <recommendedName>
        <fullName evidence="2">Ice-binding protein C-terminal domain-containing protein</fullName>
    </recommendedName>
</protein>
<reference evidence="3 4" key="1">
    <citation type="submission" date="2020-08" db="EMBL/GenBank/DDBJ databases">
        <title>Genomic Encyclopedia of Type Strains, Phase IV (KMG-IV): sequencing the most valuable type-strain genomes for metagenomic binning, comparative biology and taxonomic classification.</title>
        <authorList>
            <person name="Goeker M."/>
        </authorList>
    </citation>
    <scope>NUCLEOTIDE SEQUENCE [LARGE SCALE GENOMIC DNA]</scope>
    <source>
        <strain evidence="3 4">DSM 102255</strain>
    </source>
</reference>
<dbReference type="NCBIfam" id="NF035944">
    <property type="entry name" value="PEPxxWA-CTERM"/>
    <property type="match status" value="1"/>
</dbReference>
<proteinExistence type="predicted"/>
<gene>
    <name evidence="3" type="ORF">FHS92_002045</name>
</gene>
<evidence type="ECO:0000256" key="1">
    <source>
        <dbReference type="SAM" id="SignalP"/>
    </source>
</evidence>
<evidence type="ECO:0000313" key="3">
    <source>
        <dbReference type="EMBL" id="MBB6124316.1"/>
    </source>
</evidence>
<comment type="caution">
    <text evidence="3">The sequence shown here is derived from an EMBL/GenBank/DDBJ whole genome shotgun (WGS) entry which is preliminary data.</text>
</comment>
<name>A0A841J472_9SPHN</name>
<keyword evidence="1" id="KW-0732">Signal</keyword>
<dbReference type="Proteomes" id="UP000552700">
    <property type="component" value="Unassembled WGS sequence"/>
</dbReference>
<dbReference type="RefSeq" id="WP_184080126.1">
    <property type="nucleotide sequence ID" value="NZ_JACIJP010000002.1"/>
</dbReference>
<sequence>MTYKQILFAGAALAGTIAAVPAQAAPILFELSGSRNATFTLDTDTTPDFFSSGTFGDQISFDGVSGIFGGTPGLASVGFGTGLFATLNIGGTPLGFTQFAGPDLLTIVNTKPVFNFGTFNLTSIVSGSSTITISAATAAIPEPATWAMMLAGFGAIGFAMRRKQAVRVTFA</sequence>
<evidence type="ECO:0000259" key="2">
    <source>
        <dbReference type="Pfam" id="PF07589"/>
    </source>
</evidence>
<dbReference type="AlphaFoldDB" id="A0A841J472"/>
<keyword evidence="4" id="KW-1185">Reference proteome</keyword>
<dbReference type="InterPro" id="IPR013424">
    <property type="entry name" value="Ice-binding_C"/>
</dbReference>
<feature type="chain" id="PRO_5032334573" description="Ice-binding protein C-terminal domain-containing protein" evidence="1">
    <location>
        <begin position="25"/>
        <end position="171"/>
    </location>
</feature>
<feature type="signal peptide" evidence="1">
    <location>
        <begin position="1"/>
        <end position="24"/>
    </location>
</feature>
<accession>A0A841J472</accession>
<organism evidence="3 4">
    <name type="scientific">Sphingobium subterraneum</name>
    <dbReference type="NCBI Taxonomy" id="627688"/>
    <lineage>
        <taxon>Bacteria</taxon>
        <taxon>Pseudomonadati</taxon>
        <taxon>Pseudomonadota</taxon>
        <taxon>Alphaproteobacteria</taxon>
        <taxon>Sphingomonadales</taxon>
        <taxon>Sphingomonadaceae</taxon>
        <taxon>Sphingobium</taxon>
    </lineage>
</organism>
<feature type="domain" description="Ice-binding protein C-terminal" evidence="2">
    <location>
        <begin position="139"/>
        <end position="163"/>
    </location>
</feature>
<evidence type="ECO:0000313" key="4">
    <source>
        <dbReference type="Proteomes" id="UP000552700"/>
    </source>
</evidence>